<dbReference type="CDD" id="cd03801">
    <property type="entry name" value="GT4_PimA-like"/>
    <property type="match status" value="1"/>
</dbReference>
<protein>
    <submittedName>
        <fullName evidence="3">Glycosyltransferase family 4 protein</fullName>
    </submittedName>
</protein>
<evidence type="ECO:0000313" key="3">
    <source>
        <dbReference type="EMBL" id="MCE2594216.1"/>
    </source>
</evidence>
<dbReference type="Pfam" id="PF00534">
    <property type="entry name" value="Glycos_transf_1"/>
    <property type="match status" value="1"/>
</dbReference>
<dbReference type="InterPro" id="IPR028098">
    <property type="entry name" value="Glyco_trans_4-like_N"/>
</dbReference>
<evidence type="ECO:0000259" key="1">
    <source>
        <dbReference type="Pfam" id="PF00534"/>
    </source>
</evidence>
<dbReference type="EMBL" id="JAIMJA010000004">
    <property type="protein sequence ID" value="MCE2594216.1"/>
    <property type="molecule type" value="Genomic_DNA"/>
</dbReference>
<evidence type="ECO:0000313" key="4">
    <source>
        <dbReference type="Proteomes" id="UP001201273"/>
    </source>
</evidence>
<evidence type="ECO:0000259" key="2">
    <source>
        <dbReference type="Pfam" id="PF13439"/>
    </source>
</evidence>
<proteinExistence type="predicted"/>
<name>A0ABS8W8Y0_9GAMM</name>
<dbReference type="Proteomes" id="UP001201273">
    <property type="component" value="Unassembled WGS sequence"/>
</dbReference>
<dbReference type="InterPro" id="IPR001296">
    <property type="entry name" value="Glyco_trans_1"/>
</dbReference>
<dbReference type="Pfam" id="PF13439">
    <property type="entry name" value="Glyco_transf_4"/>
    <property type="match status" value="1"/>
</dbReference>
<dbReference type="Gene3D" id="3.40.50.2000">
    <property type="entry name" value="Glycogen Phosphorylase B"/>
    <property type="match status" value="2"/>
</dbReference>
<gene>
    <name evidence="3" type="ORF">K6Y31_05240</name>
</gene>
<feature type="domain" description="Glycosyl transferase family 1" evidence="1">
    <location>
        <begin position="193"/>
        <end position="351"/>
    </location>
</feature>
<dbReference type="InterPro" id="IPR050194">
    <property type="entry name" value="Glycosyltransferase_grp1"/>
</dbReference>
<reference evidence="3 4" key="1">
    <citation type="journal article" date="2022" name="Environ. Microbiol. Rep.">
        <title>Eco-phylogenetic analyses reveal divergent evolution of vitamin B12 metabolism in the marine bacterial family 'Psychromonadaceae'.</title>
        <authorList>
            <person name="Jin X."/>
            <person name="Yang Y."/>
            <person name="Cao H."/>
            <person name="Gao B."/>
            <person name="Zhao Z."/>
        </authorList>
    </citation>
    <scope>NUCLEOTIDE SEQUENCE [LARGE SCALE GENOMIC DNA]</scope>
    <source>
        <strain evidence="3 4">MKS20</strain>
    </source>
</reference>
<dbReference type="SUPFAM" id="SSF53756">
    <property type="entry name" value="UDP-Glycosyltransferase/glycogen phosphorylase"/>
    <property type="match status" value="1"/>
</dbReference>
<accession>A0ABS8W8Y0</accession>
<dbReference type="PANTHER" id="PTHR45947">
    <property type="entry name" value="SULFOQUINOVOSYL TRANSFERASE SQD2"/>
    <property type="match status" value="1"/>
</dbReference>
<dbReference type="RefSeq" id="WP_233051794.1">
    <property type="nucleotide sequence ID" value="NZ_JAIMJA010000004.1"/>
</dbReference>
<dbReference type="PANTHER" id="PTHR45947:SF3">
    <property type="entry name" value="SULFOQUINOVOSYL TRANSFERASE SQD2"/>
    <property type="match status" value="1"/>
</dbReference>
<comment type="caution">
    <text evidence="3">The sequence shown here is derived from an EMBL/GenBank/DDBJ whole genome shotgun (WGS) entry which is preliminary data.</text>
</comment>
<keyword evidence="4" id="KW-1185">Reference proteome</keyword>
<feature type="domain" description="Glycosyltransferase subfamily 4-like N-terminal" evidence="2">
    <location>
        <begin position="19"/>
        <end position="181"/>
    </location>
</feature>
<sequence>MATKKGILVLSELFLPTKGGTAVWFDQVYRRLGGKEHHIITADVVGAAQHDSAHPNTVHRINLTRVSWLKPESLWMYLNFFFHSCWVCMRYNSRAIHAGRVLPEGAIALLCSRIFRIPCVIYAHGEEITTWRQKNKFKAMVYVYQHCDTIIANSEFTREELLKLGIAKAKISLIHPGVDTSTFKPELPCLDLKQQIGLQPQEHLLLSVGRLSRRKGFDNVIRALPLLAQEGIKVRYAIIGIGEDEAYLKHLAAELKVSEQISFLGHVDVDDLPRWYNACDIFVMPNREINGDTEGFGMVFIEAAACGKTSLSGIVGGPPNAVLHEKTGLNVDGEDIAALSQAVIRLLQDNQSFASHAYQRVLDELSWEKVAQQTQQLEGV</sequence>
<organism evidence="3 4">
    <name type="scientific">Motilimonas cestriensis</name>
    <dbReference type="NCBI Taxonomy" id="2742685"/>
    <lineage>
        <taxon>Bacteria</taxon>
        <taxon>Pseudomonadati</taxon>
        <taxon>Pseudomonadota</taxon>
        <taxon>Gammaproteobacteria</taxon>
        <taxon>Alteromonadales</taxon>
        <taxon>Alteromonadales genera incertae sedis</taxon>
        <taxon>Motilimonas</taxon>
    </lineage>
</organism>